<evidence type="ECO:0000256" key="4">
    <source>
        <dbReference type="ARBA" id="ARBA00022692"/>
    </source>
</evidence>
<feature type="transmembrane region" description="Helical" evidence="7">
    <location>
        <begin position="84"/>
        <end position="108"/>
    </location>
</feature>
<protein>
    <submittedName>
        <fullName evidence="9">Sugar ABC transporter permease</fullName>
    </submittedName>
</protein>
<keyword evidence="5 7" id="KW-1133">Transmembrane helix</keyword>
<feature type="transmembrane region" description="Helical" evidence="7">
    <location>
        <begin position="167"/>
        <end position="189"/>
    </location>
</feature>
<gene>
    <name evidence="9" type="ORF">E6C55_07770</name>
</gene>
<dbReference type="RefSeq" id="WP_136369217.1">
    <property type="nucleotide sequence ID" value="NZ_SSOB01000008.1"/>
</dbReference>
<evidence type="ECO:0000256" key="6">
    <source>
        <dbReference type="ARBA" id="ARBA00023136"/>
    </source>
</evidence>
<evidence type="ECO:0000256" key="3">
    <source>
        <dbReference type="ARBA" id="ARBA00022475"/>
    </source>
</evidence>
<dbReference type="GO" id="GO:0005886">
    <property type="term" value="C:plasma membrane"/>
    <property type="evidence" value="ECO:0007669"/>
    <property type="project" value="UniProtKB-SubCell"/>
</dbReference>
<dbReference type="Pfam" id="PF00528">
    <property type="entry name" value="BPD_transp_1"/>
    <property type="match status" value="1"/>
</dbReference>
<accession>A0A4S4C1T6</accession>
<organism evidence="9 10">
    <name type="scientific">Cohnella fermenti</name>
    <dbReference type="NCBI Taxonomy" id="2565925"/>
    <lineage>
        <taxon>Bacteria</taxon>
        <taxon>Bacillati</taxon>
        <taxon>Bacillota</taxon>
        <taxon>Bacilli</taxon>
        <taxon>Bacillales</taxon>
        <taxon>Paenibacillaceae</taxon>
        <taxon>Cohnella</taxon>
    </lineage>
</organism>
<keyword evidence="3" id="KW-1003">Cell membrane</keyword>
<dbReference type="Gene3D" id="1.10.3720.10">
    <property type="entry name" value="MetI-like"/>
    <property type="match status" value="1"/>
</dbReference>
<proteinExistence type="inferred from homology"/>
<comment type="caution">
    <text evidence="9">The sequence shown here is derived from an EMBL/GenBank/DDBJ whole genome shotgun (WGS) entry which is preliminary data.</text>
</comment>
<feature type="transmembrane region" description="Helical" evidence="7">
    <location>
        <begin position="120"/>
        <end position="140"/>
    </location>
</feature>
<evidence type="ECO:0000313" key="9">
    <source>
        <dbReference type="EMBL" id="THF81621.1"/>
    </source>
</evidence>
<dbReference type="InterPro" id="IPR050809">
    <property type="entry name" value="UgpAE/MalFG_permease"/>
</dbReference>
<dbReference type="InterPro" id="IPR000515">
    <property type="entry name" value="MetI-like"/>
</dbReference>
<dbReference type="SUPFAM" id="SSF161098">
    <property type="entry name" value="MetI-like"/>
    <property type="match status" value="1"/>
</dbReference>
<dbReference type="PANTHER" id="PTHR43227">
    <property type="entry name" value="BLL4140 PROTEIN"/>
    <property type="match status" value="1"/>
</dbReference>
<reference evidence="9 10" key="1">
    <citation type="submission" date="2019-04" db="EMBL/GenBank/DDBJ databases">
        <title>Cohnella sp. nov. isolated from preserved vegetables.</title>
        <authorList>
            <person name="Lin S.-Y."/>
            <person name="Hung M.-H."/>
            <person name="Young C.-C."/>
        </authorList>
    </citation>
    <scope>NUCLEOTIDE SEQUENCE [LARGE SCALE GENOMIC DNA]</scope>
    <source>
        <strain evidence="9 10">CC-MHH1044</strain>
    </source>
</reference>
<dbReference type="CDD" id="cd06261">
    <property type="entry name" value="TM_PBP2"/>
    <property type="match status" value="1"/>
</dbReference>
<dbReference type="EMBL" id="SSOB01000008">
    <property type="protein sequence ID" value="THF81621.1"/>
    <property type="molecule type" value="Genomic_DNA"/>
</dbReference>
<comment type="subcellular location">
    <subcellularLocation>
        <location evidence="1 7">Cell membrane</location>
        <topology evidence="1 7">Multi-pass membrane protein</topology>
    </subcellularLocation>
</comment>
<dbReference type="Proteomes" id="UP000310636">
    <property type="component" value="Unassembled WGS sequence"/>
</dbReference>
<evidence type="ECO:0000256" key="5">
    <source>
        <dbReference type="ARBA" id="ARBA00022989"/>
    </source>
</evidence>
<keyword evidence="6 7" id="KW-0472">Membrane</keyword>
<feature type="domain" description="ABC transmembrane type-1" evidence="8">
    <location>
        <begin position="80"/>
        <end position="297"/>
    </location>
</feature>
<comment type="similarity">
    <text evidence="7">Belongs to the binding-protein-dependent transport system permease family.</text>
</comment>
<feature type="transmembrane region" description="Helical" evidence="7">
    <location>
        <begin position="276"/>
        <end position="296"/>
    </location>
</feature>
<name>A0A4S4C1T6_9BACL</name>
<evidence type="ECO:0000256" key="7">
    <source>
        <dbReference type="RuleBase" id="RU363032"/>
    </source>
</evidence>
<evidence type="ECO:0000313" key="10">
    <source>
        <dbReference type="Proteomes" id="UP000310636"/>
    </source>
</evidence>
<keyword evidence="4 7" id="KW-0812">Transmembrane</keyword>
<dbReference type="InterPro" id="IPR035906">
    <property type="entry name" value="MetI-like_sf"/>
</dbReference>
<sequence length="310" mass="34732">MDNANRRAGRWMRQVWEQKILYLFVLPALMATLVFSYGPMYGVIMAFQDYDILRGLGGSDFNGVANFNAFLSDPDFYRAVRNTAVLSTLNILVCFPLPIVFAILINEFGPARLKKLVQSITYLPHFISWVIVSGLLYRLLDQDTGAVNLLLHTLGVDKIGFFRDPQYFWGIFIVASIWKELGWSSILYLSAMTAINPELYEAALVDGASRFKRIWHITLPGILPTIVMLLILTIAAFFSGAGGFEPAYALRNPMVATHSDIIDIFAYFRGVRNGEYGYAAAIGLSQSIMAILFLFVSNKGLKKLTGYSLF</sequence>
<keyword evidence="10" id="KW-1185">Reference proteome</keyword>
<evidence type="ECO:0000259" key="8">
    <source>
        <dbReference type="PROSITE" id="PS50928"/>
    </source>
</evidence>
<evidence type="ECO:0000256" key="2">
    <source>
        <dbReference type="ARBA" id="ARBA00022448"/>
    </source>
</evidence>
<feature type="transmembrane region" description="Helical" evidence="7">
    <location>
        <begin position="20"/>
        <end position="38"/>
    </location>
</feature>
<dbReference type="GO" id="GO:0055085">
    <property type="term" value="P:transmembrane transport"/>
    <property type="evidence" value="ECO:0007669"/>
    <property type="project" value="InterPro"/>
</dbReference>
<dbReference type="PANTHER" id="PTHR43227:SF11">
    <property type="entry name" value="BLL4140 PROTEIN"/>
    <property type="match status" value="1"/>
</dbReference>
<feature type="transmembrane region" description="Helical" evidence="7">
    <location>
        <begin position="217"/>
        <end position="238"/>
    </location>
</feature>
<dbReference type="OrthoDB" id="2027140at2"/>
<dbReference type="PROSITE" id="PS50928">
    <property type="entry name" value="ABC_TM1"/>
    <property type="match status" value="1"/>
</dbReference>
<keyword evidence="2 7" id="KW-0813">Transport</keyword>
<dbReference type="AlphaFoldDB" id="A0A4S4C1T6"/>
<evidence type="ECO:0000256" key="1">
    <source>
        <dbReference type="ARBA" id="ARBA00004651"/>
    </source>
</evidence>